<gene>
    <name evidence="5" type="ORF">C2E20_2395</name>
</gene>
<dbReference type="SMART" id="SM00367">
    <property type="entry name" value="LRR_CC"/>
    <property type="match status" value="9"/>
</dbReference>
<dbReference type="OrthoDB" id="423607at2759"/>
<dbReference type="Pfam" id="PF25372">
    <property type="entry name" value="DUF7885"/>
    <property type="match status" value="1"/>
</dbReference>
<dbReference type="InterPro" id="IPR032675">
    <property type="entry name" value="LRR_dom_sf"/>
</dbReference>
<accession>A0A2P6VK61</accession>
<dbReference type="GO" id="GO:0005930">
    <property type="term" value="C:axoneme"/>
    <property type="evidence" value="ECO:0007669"/>
    <property type="project" value="UniProtKB-SubCell"/>
</dbReference>
<reference evidence="5 6" key="1">
    <citation type="journal article" date="2018" name="Plant J.">
        <title>Genome sequences of Chlorella sorokiniana UTEX 1602 and Micractinium conductrix SAG 241.80: implications to maltose excretion by a green alga.</title>
        <authorList>
            <person name="Arriola M.B."/>
            <person name="Velmurugan N."/>
            <person name="Zhang Y."/>
            <person name="Plunkett M.H."/>
            <person name="Hondzo H."/>
            <person name="Barney B.M."/>
        </authorList>
    </citation>
    <scope>NUCLEOTIDE SEQUENCE [LARGE SCALE GENOMIC DNA]</scope>
    <source>
        <strain evidence="5 6">SAG 241.80</strain>
    </source>
</reference>
<sequence length="743" mass="78504">MPSAIGSFAEQPHAPPTPPQPAPALLRPLAPPPPPAPAWADVPLQLALFELPEPLQDVILGHLGLGDLATASCASLAFAALCRRALELKREVAASTDLRLLPRQLNLLLLGAGGASGAASHRLHRRSLAYVPAALHYISQHCRCLQRLHLELPPPQVPLAAAADAVARALSGEPWQPAAALAAAVVDSECPPVDGYLLKLVAQSCPDLRSLRLVNLSNTATCNRLVRPNDAVLCVLARSCPQLEELVVGHRGGEDCMFNASSPYYLDDVGDLGMAALARHCTGLRRLGLLRCSRVGDGGLAVVVQRCRQLTALVLHDCPGISERGMLTVGERCAQLRVLDCCVARRPPVGLLLGGEEPEQLGFRPLFTIAANCPLLEDVCISEESLEAPVVDDDCLLCLAQGCLGLRRLALRHCGGVTDSGLRSVAMRCKQLQDLVLEHTAVGDEGVLHAARGLPCLRSLAVANLSSSLGHLAYLSTGQRHRVWGVGDAALQHIATHCAGLRELSLVGSRRVTDAGLGRLASSPSLAAQLTSLTVSHTAATDGSICELLARCSGLRALAVRGLLFNADSTAARLASNCRHLISLDLRHCSTLSDAGLAQLGRLPFLRSLALSFCVRITDAGLTALARADGAAACDAGPAGAAAARARGPPLPAVEGSAAAMEPGDGGLGAAEQRQRQRACLLQELELYHVPQVTHRGIWALVEASPHMQHINIGKCRLVRVESLRPLVERRRLRLSACHYLDS</sequence>
<evidence type="ECO:0000256" key="3">
    <source>
        <dbReference type="SAM" id="MobiDB-lite"/>
    </source>
</evidence>
<keyword evidence="6" id="KW-1185">Reference proteome</keyword>
<evidence type="ECO:0000256" key="1">
    <source>
        <dbReference type="ARBA" id="ARBA00004430"/>
    </source>
</evidence>
<dbReference type="InterPro" id="IPR057207">
    <property type="entry name" value="FBXL15_LRR"/>
</dbReference>
<dbReference type="AlphaFoldDB" id="A0A2P6VK61"/>
<evidence type="ECO:0000313" key="5">
    <source>
        <dbReference type="EMBL" id="PSC74491.1"/>
    </source>
</evidence>
<dbReference type="PANTHER" id="PTHR13382">
    <property type="entry name" value="MITOCHONDRIAL ATP SYNTHASE COUPLING FACTOR B"/>
    <property type="match status" value="1"/>
</dbReference>
<feature type="region of interest" description="Disordered" evidence="3">
    <location>
        <begin position="1"/>
        <end position="32"/>
    </location>
</feature>
<proteinExistence type="predicted"/>
<dbReference type="InterPro" id="IPR006553">
    <property type="entry name" value="Leu-rich_rpt_Cys-con_subtyp"/>
</dbReference>
<protein>
    <submittedName>
        <fullName evidence="5">F-box LRR-repeat 4</fullName>
    </submittedName>
</protein>
<evidence type="ECO:0000256" key="2">
    <source>
        <dbReference type="ARBA" id="ARBA00022786"/>
    </source>
</evidence>
<keyword evidence="2" id="KW-0833">Ubl conjugation pathway</keyword>
<comment type="caution">
    <text evidence="5">The sequence shown here is derived from an EMBL/GenBank/DDBJ whole genome shotgun (WGS) entry which is preliminary data.</text>
</comment>
<organism evidence="5 6">
    <name type="scientific">Micractinium conductrix</name>
    <dbReference type="NCBI Taxonomy" id="554055"/>
    <lineage>
        <taxon>Eukaryota</taxon>
        <taxon>Viridiplantae</taxon>
        <taxon>Chlorophyta</taxon>
        <taxon>core chlorophytes</taxon>
        <taxon>Trebouxiophyceae</taxon>
        <taxon>Chlorellales</taxon>
        <taxon>Chlorellaceae</taxon>
        <taxon>Chlorella clade</taxon>
        <taxon>Micractinium</taxon>
    </lineage>
</organism>
<feature type="compositionally biased region" description="Pro residues" evidence="3">
    <location>
        <begin position="13"/>
        <end position="22"/>
    </location>
</feature>
<evidence type="ECO:0000259" key="4">
    <source>
        <dbReference type="Pfam" id="PF25372"/>
    </source>
</evidence>
<dbReference type="PANTHER" id="PTHR13382:SF46">
    <property type="entry name" value="LEUCINE-RICH REPEAT-CONTAINING PROTEIN"/>
    <property type="match status" value="1"/>
</dbReference>
<feature type="domain" description="F-box/LRR-repeat protein 15-like leucin rich repeat" evidence="4">
    <location>
        <begin position="483"/>
        <end position="627"/>
    </location>
</feature>
<dbReference type="Proteomes" id="UP000239649">
    <property type="component" value="Unassembled WGS sequence"/>
</dbReference>
<evidence type="ECO:0000313" key="6">
    <source>
        <dbReference type="Proteomes" id="UP000239649"/>
    </source>
</evidence>
<dbReference type="InterPro" id="IPR050648">
    <property type="entry name" value="F-box_LRR-repeat"/>
</dbReference>
<name>A0A2P6VK61_9CHLO</name>
<dbReference type="SUPFAM" id="SSF52047">
    <property type="entry name" value="RNI-like"/>
    <property type="match status" value="2"/>
</dbReference>
<dbReference type="EMBL" id="LHPF02000004">
    <property type="protein sequence ID" value="PSC74491.1"/>
    <property type="molecule type" value="Genomic_DNA"/>
</dbReference>
<comment type="subcellular location">
    <subcellularLocation>
        <location evidence="1">Cytoplasm</location>
        <location evidence="1">Cytoskeleton</location>
        <location evidence="1">Cilium axoneme</location>
    </subcellularLocation>
</comment>
<dbReference type="Gene3D" id="3.80.10.10">
    <property type="entry name" value="Ribonuclease Inhibitor"/>
    <property type="match status" value="4"/>
</dbReference>